<dbReference type="InterPro" id="IPR050241">
    <property type="entry name" value="NAD-cap_RNA_hydrolase_NudC"/>
</dbReference>
<dbReference type="GO" id="GO:0110153">
    <property type="term" value="F:RNA NAD-cap (NMN-forming) hydrolase activity"/>
    <property type="evidence" value="ECO:0007669"/>
    <property type="project" value="RHEA"/>
</dbReference>
<evidence type="ECO:0000256" key="7">
    <source>
        <dbReference type="ARBA" id="ARBA00022842"/>
    </source>
</evidence>
<dbReference type="Proteomes" id="UP000273119">
    <property type="component" value="Unassembled WGS sequence"/>
</dbReference>
<accession>A0A496PM61</accession>
<gene>
    <name evidence="11" type="ORF">DWQ67_01910</name>
</gene>
<comment type="cofactor">
    <cofactor evidence="2">
        <name>Zn(2+)</name>
        <dbReference type="ChEBI" id="CHEBI:29105"/>
    </cofactor>
</comment>
<evidence type="ECO:0000256" key="2">
    <source>
        <dbReference type="ARBA" id="ARBA00001947"/>
    </source>
</evidence>
<evidence type="ECO:0000256" key="3">
    <source>
        <dbReference type="ARBA" id="ARBA00009595"/>
    </source>
</evidence>
<keyword evidence="7" id="KW-0460">Magnesium</keyword>
<dbReference type="Pfam" id="PF09297">
    <property type="entry name" value="Zn_ribbon_NUD"/>
    <property type="match status" value="1"/>
</dbReference>
<dbReference type="NCBIfam" id="NF001299">
    <property type="entry name" value="PRK00241.1"/>
    <property type="match status" value="1"/>
</dbReference>
<dbReference type="PROSITE" id="PS00893">
    <property type="entry name" value="NUDIX_BOX"/>
    <property type="match status" value="1"/>
</dbReference>
<dbReference type="GO" id="GO:0035529">
    <property type="term" value="F:NADH pyrophosphatase activity"/>
    <property type="evidence" value="ECO:0007669"/>
    <property type="project" value="TreeGrafter"/>
</dbReference>
<proteinExistence type="inferred from homology"/>
<reference evidence="11 12" key="1">
    <citation type="submission" date="2018-07" db="EMBL/GenBank/DDBJ databases">
        <title>Arthrobacter sp. nov., isolated from raw cow's milk with high bacterial count.</title>
        <authorList>
            <person name="Hahne J."/>
            <person name="Isele D."/>
            <person name="Lipski A."/>
        </authorList>
    </citation>
    <scope>NUCLEOTIDE SEQUENCE [LARGE SCALE GENOMIC DNA]</scope>
    <source>
        <strain evidence="11 12">JZ R-183</strain>
    </source>
</reference>
<keyword evidence="8" id="KW-0520">NAD</keyword>
<dbReference type="InterPro" id="IPR049734">
    <property type="entry name" value="NudC-like_C"/>
</dbReference>
<dbReference type="Gene3D" id="3.90.79.10">
    <property type="entry name" value="Nucleoside Triphosphate Pyrophosphohydrolase"/>
    <property type="match status" value="1"/>
</dbReference>
<dbReference type="InterPro" id="IPR015797">
    <property type="entry name" value="NUDIX_hydrolase-like_dom_sf"/>
</dbReference>
<evidence type="ECO:0000256" key="8">
    <source>
        <dbReference type="ARBA" id="ARBA00023027"/>
    </source>
</evidence>
<protein>
    <recommendedName>
        <fullName evidence="4">NAD(+) diphosphatase</fullName>
        <ecNumber evidence="4">3.6.1.22</ecNumber>
    </recommendedName>
</protein>
<dbReference type="RefSeq" id="WP_121483884.1">
    <property type="nucleotide sequence ID" value="NZ_QQXL01000001.1"/>
</dbReference>
<dbReference type="AlphaFoldDB" id="A0A496PM61"/>
<dbReference type="Gene3D" id="3.90.79.20">
    <property type="match status" value="1"/>
</dbReference>
<dbReference type="SUPFAM" id="SSF55811">
    <property type="entry name" value="Nudix"/>
    <property type="match status" value="1"/>
</dbReference>
<comment type="caution">
    <text evidence="11">The sequence shown here is derived from an EMBL/GenBank/DDBJ whole genome shotgun (WGS) entry which is preliminary data.</text>
</comment>
<evidence type="ECO:0000313" key="12">
    <source>
        <dbReference type="Proteomes" id="UP000273119"/>
    </source>
</evidence>
<evidence type="ECO:0000256" key="9">
    <source>
        <dbReference type="ARBA" id="ARBA00023679"/>
    </source>
</evidence>
<sequence length="325" mass="33912">MTFVPQYSLAPLALTGGGVDRGGEDRRKQGWLDSALERGSTRLLAVVGGKTLVLDDALAAPELGAPGVRAGLAEATVLVWLGRVDGVDGAAGVDWVAAQFVQEPQWWARASAGGATPVGLRGAAELSRTDAALLTQAVAVLNWHSVTSFCSRCGAPNEVVDAGWVRRCTAQGTDHFPRTDPAVIVLVTDAHDRVLLGANAAWGGDRFSMLAGFVEPGESLEEAVIREVGEESGVSLDAPRYLGSQPWPLPASLMVAFHAMALSTHTVPDGQEIVATRWFTRDELASEVAAGSIGVPGGVSVAGAMLRAWFGGELPTPATSKEARK</sequence>
<organism evidence="11 12">
    <name type="scientific">Galactobacter caseinivorans</name>
    <dbReference type="NCBI Taxonomy" id="2676123"/>
    <lineage>
        <taxon>Bacteria</taxon>
        <taxon>Bacillati</taxon>
        <taxon>Actinomycetota</taxon>
        <taxon>Actinomycetes</taxon>
        <taxon>Micrococcales</taxon>
        <taxon>Micrococcaceae</taxon>
        <taxon>Galactobacter</taxon>
    </lineage>
</organism>
<dbReference type="GO" id="GO:0005829">
    <property type="term" value="C:cytosol"/>
    <property type="evidence" value="ECO:0007669"/>
    <property type="project" value="TreeGrafter"/>
</dbReference>
<evidence type="ECO:0000313" key="11">
    <source>
        <dbReference type="EMBL" id="RKW71621.1"/>
    </source>
</evidence>
<evidence type="ECO:0000256" key="4">
    <source>
        <dbReference type="ARBA" id="ARBA00012381"/>
    </source>
</evidence>
<dbReference type="GO" id="GO:0019677">
    <property type="term" value="P:NAD+ catabolic process"/>
    <property type="evidence" value="ECO:0007669"/>
    <property type="project" value="TreeGrafter"/>
</dbReference>
<keyword evidence="5" id="KW-0479">Metal-binding</keyword>
<dbReference type="EC" id="3.6.1.22" evidence="4"/>
<evidence type="ECO:0000256" key="1">
    <source>
        <dbReference type="ARBA" id="ARBA00001946"/>
    </source>
</evidence>
<keyword evidence="12" id="KW-1185">Reference proteome</keyword>
<name>A0A496PM61_9MICC</name>
<dbReference type="EMBL" id="QQXL01000001">
    <property type="protein sequence ID" value="RKW71621.1"/>
    <property type="molecule type" value="Genomic_DNA"/>
</dbReference>
<comment type="cofactor">
    <cofactor evidence="1">
        <name>Mg(2+)</name>
        <dbReference type="ChEBI" id="CHEBI:18420"/>
    </cofactor>
</comment>
<dbReference type="PANTHER" id="PTHR42904:SF6">
    <property type="entry name" value="NAD-CAPPED RNA HYDROLASE NUDT12"/>
    <property type="match status" value="1"/>
</dbReference>
<comment type="similarity">
    <text evidence="3">Belongs to the Nudix hydrolase family. NudC subfamily.</text>
</comment>
<comment type="catalytic activity">
    <reaction evidence="9">
        <text>a 5'-end NAD(+)-phospho-ribonucleoside in mRNA + H2O = a 5'-end phospho-adenosine-phospho-ribonucleoside in mRNA + beta-nicotinamide D-ribonucleotide + 2 H(+)</text>
        <dbReference type="Rhea" id="RHEA:60876"/>
        <dbReference type="Rhea" id="RHEA-COMP:15698"/>
        <dbReference type="Rhea" id="RHEA-COMP:15719"/>
        <dbReference type="ChEBI" id="CHEBI:14649"/>
        <dbReference type="ChEBI" id="CHEBI:15377"/>
        <dbReference type="ChEBI" id="CHEBI:15378"/>
        <dbReference type="ChEBI" id="CHEBI:144029"/>
        <dbReference type="ChEBI" id="CHEBI:144051"/>
    </reaction>
    <physiologicalReaction direction="left-to-right" evidence="9">
        <dbReference type="Rhea" id="RHEA:60877"/>
    </physiologicalReaction>
</comment>
<dbReference type="InterPro" id="IPR015376">
    <property type="entry name" value="Znr_NADH_PPase"/>
</dbReference>
<dbReference type="PANTHER" id="PTHR42904">
    <property type="entry name" value="NUDIX HYDROLASE, NUDC SUBFAMILY"/>
    <property type="match status" value="1"/>
</dbReference>
<dbReference type="Pfam" id="PF00293">
    <property type="entry name" value="NUDIX"/>
    <property type="match status" value="1"/>
</dbReference>
<dbReference type="GO" id="GO:0046872">
    <property type="term" value="F:metal ion binding"/>
    <property type="evidence" value="ECO:0007669"/>
    <property type="project" value="UniProtKB-KW"/>
</dbReference>
<dbReference type="GO" id="GO:0006742">
    <property type="term" value="P:NADP+ catabolic process"/>
    <property type="evidence" value="ECO:0007669"/>
    <property type="project" value="TreeGrafter"/>
</dbReference>
<dbReference type="InterPro" id="IPR015375">
    <property type="entry name" value="NADH_PPase-like_N"/>
</dbReference>
<dbReference type="InterPro" id="IPR000086">
    <property type="entry name" value="NUDIX_hydrolase_dom"/>
</dbReference>
<dbReference type="PROSITE" id="PS51462">
    <property type="entry name" value="NUDIX"/>
    <property type="match status" value="1"/>
</dbReference>
<feature type="domain" description="Nudix hydrolase" evidence="10">
    <location>
        <begin position="177"/>
        <end position="301"/>
    </location>
</feature>
<evidence type="ECO:0000256" key="6">
    <source>
        <dbReference type="ARBA" id="ARBA00022801"/>
    </source>
</evidence>
<dbReference type="CDD" id="cd03429">
    <property type="entry name" value="NUDIX_NADH_pyrophosphatase_Nudt13"/>
    <property type="match status" value="1"/>
</dbReference>
<dbReference type="InterPro" id="IPR020084">
    <property type="entry name" value="NUDIX_hydrolase_CS"/>
</dbReference>
<dbReference type="Pfam" id="PF09296">
    <property type="entry name" value="NUDIX-like"/>
    <property type="match status" value="1"/>
</dbReference>
<evidence type="ECO:0000256" key="5">
    <source>
        <dbReference type="ARBA" id="ARBA00022723"/>
    </source>
</evidence>
<keyword evidence="6 11" id="KW-0378">Hydrolase</keyword>
<evidence type="ECO:0000259" key="10">
    <source>
        <dbReference type="PROSITE" id="PS51462"/>
    </source>
</evidence>